<accession>A0ABU1U1M4</accession>
<dbReference type="RefSeq" id="WP_310258826.1">
    <property type="nucleotide sequence ID" value="NZ_JAVDWA010000003.1"/>
</dbReference>
<evidence type="ECO:0000313" key="2">
    <source>
        <dbReference type="EMBL" id="MDR7073325.1"/>
    </source>
</evidence>
<evidence type="ECO:0000313" key="3">
    <source>
        <dbReference type="Proteomes" id="UP001258181"/>
    </source>
</evidence>
<keyword evidence="1" id="KW-0808">Transferase</keyword>
<dbReference type="Gene3D" id="3.40.50.2000">
    <property type="entry name" value="Glycogen Phosphorylase B"/>
    <property type="match status" value="2"/>
</dbReference>
<dbReference type="PANTHER" id="PTHR46401:SF2">
    <property type="entry name" value="GLYCOSYLTRANSFERASE WBBK-RELATED"/>
    <property type="match status" value="1"/>
</dbReference>
<dbReference type="CDD" id="cd03801">
    <property type="entry name" value="GT4_PimA-like"/>
    <property type="match status" value="1"/>
</dbReference>
<evidence type="ECO:0000256" key="1">
    <source>
        <dbReference type="ARBA" id="ARBA00022679"/>
    </source>
</evidence>
<proteinExistence type="predicted"/>
<keyword evidence="3" id="KW-1185">Reference proteome</keyword>
<protein>
    <submittedName>
        <fullName evidence="2">Glycosyltransferase involved in cell wall biosynthesis</fullName>
    </submittedName>
</protein>
<dbReference type="SUPFAM" id="SSF53756">
    <property type="entry name" value="UDP-Glycosyltransferase/glycogen phosphorylase"/>
    <property type="match status" value="1"/>
</dbReference>
<reference evidence="2 3" key="1">
    <citation type="submission" date="2023-07" db="EMBL/GenBank/DDBJ databases">
        <title>Sorghum-associated microbial communities from plants grown in Nebraska, USA.</title>
        <authorList>
            <person name="Schachtman D."/>
        </authorList>
    </citation>
    <scope>NUCLEOTIDE SEQUENCE [LARGE SCALE GENOMIC DNA]</scope>
    <source>
        <strain evidence="2 3">BE211</strain>
    </source>
</reference>
<comment type="caution">
    <text evidence="2">The sequence shown here is derived from an EMBL/GenBank/DDBJ whole genome shotgun (WGS) entry which is preliminary data.</text>
</comment>
<organism evidence="2 3">
    <name type="scientific">Fictibacillus barbaricus</name>
    <dbReference type="NCBI Taxonomy" id="182136"/>
    <lineage>
        <taxon>Bacteria</taxon>
        <taxon>Bacillati</taxon>
        <taxon>Bacillota</taxon>
        <taxon>Bacilli</taxon>
        <taxon>Bacillales</taxon>
        <taxon>Fictibacillaceae</taxon>
        <taxon>Fictibacillus</taxon>
    </lineage>
</organism>
<name>A0ABU1U1M4_9BACL</name>
<gene>
    <name evidence="2" type="ORF">J2X07_002311</name>
</gene>
<dbReference type="PANTHER" id="PTHR46401">
    <property type="entry name" value="GLYCOSYLTRANSFERASE WBBK-RELATED"/>
    <property type="match status" value="1"/>
</dbReference>
<sequence length="404" mass="47377">MKILFISTLLPCPQDNGGKIKTFHTLKVLSKNHTIDFISFINNKDEQQFIDQISEYCSNISLVEKILIKSHSKKIFLMSFIKSLFSKYPYVVNKFYSRKMKNKITKLQENNMYDVIYVDHLQMMRYKKLFDFPVILDQHNVESLIVKRHIQKEKSIVKKIFLYLEYIKLYRFEKKTINELDYIIALSDRDKNELQNMRNNNYIKKEIETIPICIETDLIKYNYHVNSKKINLLFIGTMSWFPNSQGIQWFVKNVFSQLDKEKFHLFIVGGNPTNEIIQLNQISNITVTGYVKDVNEYFSFCDLLIVPLFIGSGLRVKILEAFAKGMPVISTQIGAEGLAFKERENILIANNQDEFLEVFKEIYEDMGILKSIALKGRETYLNKYSLLALEKDLNKFISTVIKSG</sequence>
<dbReference type="Pfam" id="PF13692">
    <property type="entry name" value="Glyco_trans_1_4"/>
    <property type="match status" value="1"/>
</dbReference>
<dbReference type="Proteomes" id="UP001258181">
    <property type="component" value="Unassembled WGS sequence"/>
</dbReference>
<dbReference type="EMBL" id="JAVDWA010000003">
    <property type="protein sequence ID" value="MDR7073325.1"/>
    <property type="molecule type" value="Genomic_DNA"/>
</dbReference>